<dbReference type="AlphaFoldDB" id="A0A3M9XJB8"/>
<dbReference type="EMBL" id="QWDD01000004">
    <property type="protein sequence ID" value="RNJ47941.1"/>
    <property type="molecule type" value="Genomic_DNA"/>
</dbReference>
<comment type="caution">
    <text evidence="1">The sequence shown here is derived from an EMBL/GenBank/DDBJ whole genome shotgun (WGS) entry which is preliminary data.</text>
</comment>
<protein>
    <submittedName>
        <fullName evidence="1">Uncharacterized protein</fullName>
    </submittedName>
</protein>
<dbReference type="Proteomes" id="UP000268623">
    <property type="component" value="Unassembled WGS sequence"/>
</dbReference>
<evidence type="ECO:0000313" key="1">
    <source>
        <dbReference type="EMBL" id="RNJ47941.1"/>
    </source>
</evidence>
<sequence length="80" mass="9119">MESDMQYDANPKYIVAYEVGFEGEIHWDKPVVFNLAAIERIDKAEGGTARFFLSRSVTEPVEYVTRSSFDEVAERLGAIR</sequence>
<organism evidence="1 2">
    <name type="scientific">Methylocystis hirsuta</name>
    <dbReference type="NCBI Taxonomy" id="369798"/>
    <lineage>
        <taxon>Bacteria</taxon>
        <taxon>Pseudomonadati</taxon>
        <taxon>Pseudomonadota</taxon>
        <taxon>Alphaproteobacteria</taxon>
        <taxon>Hyphomicrobiales</taxon>
        <taxon>Methylocystaceae</taxon>
        <taxon>Methylocystis</taxon>
    </lineage>
</organism>
<name>A0A3M9XJB8_9HYPH</name>
<reference evidence="1 2" key="1">
    <citation type="submission" date="2018-08" db="EMBL/GenBank/DDBJ databases">
        <title>Genome sequence of Methylocystis hirsuta CSC1, a methanotroph able to accumulate PHAs.</title>
        <authorList>
            <person name="Bordel S."/>
            <person name="Rodriguez E."/>
            <person name="Gancedo J."/>
            <person name="Munoz R."/>
        </authorList>
    </citation>
    <scope>NUCLEOTIDE SEQUENCE [LARGE SCALE GENOMIC DNA]</scope>
    <source>
        <strain evidence="1 2">CSC1</strain>
    </source>
</reference>
<keyword evidence="2" id="KW-1185">Reference proteome</keyword>
<gene>
    <name evidence="1" type="ORF">D1O30_21085</name>
</gene>
<accession>A0A3M9XJB8</accession>
<proteinExistence type="predicted"/>
<evidence type="ECO:0000313" key="2">
    <source>
        <dbReference type="Proteomes" id="UP000268623"/>
    </source>
</evidence>